<dbReference type="KEGG" id="aue:C5O00_00995"/>
<dbReference type="OrthoDB" id="1143847at2"/>
<dbReference type="InterPro" id="IPR029024">
    <property type="entry name" value="TerB-like"/>
</dbReference>
<keyword evidence="2" id="KW-1185">Reference proteome</keyword>
<dbReference type="Gene3D" id="1.10.3680.10">
    <property type="entry name" value="TerB-like"/>
    <property type="match status" value="1"/>
</dbReference>
<gene>
    <name evidence="1" type="ORF">C5O00_00995</name>
</gene>
<dbReference type="RefSeq" id="WP_105214125.1">
    <property type="nucleotide sequence ID" value="NZ_CP027062.1"/>
</dbReference>
<evidence type="ECO:0000313" key="2">
    <source>
        <dbReference type="Proteomes" id="UP000238442"/>
    </source>
</evidence>
<accession>A0A2S0HT49</accession>
<dbReference type="EMBL" id="CP027062">
    <property type="protein sequence ID" value="AVI49815.1"/>
    <property type="molecule type" value="Genomic_DNA"/>
</dbReference>
<dbReference type="CDD" id="cd07177">
    <property type="entry name" value="terB_like"/>
    <property type="match status" value="1"/>
</dbReference>
<dbReference type="SUPFAM" id="SSF158682">
    <property type="entry name" value="TerB-like"/>
    <property type="match status" value="1"/>
</dbReference>
<dbReference type="AlphaFoldDB" id="A0A2S0HT49"/>
<evidence type="ECO:0000313" key="1">
    <source>
        <dbReference type="EMBL" id="AVI49815.1"/>
    </source>
</evidence>
<protein>
    <recommendedName>
        <fullName evidence="3">TerB family tellurite resistance protein</fullName>
    </recommendedName>
</protein>
<name>A0A2S0HT49_9FLAO</name>
<sequence length="132" mass="15356">METAKNHALISDLIVLAKADDKIMASEYDFILRIATRMNVSQEEVDRLIEDPLPSLPIVSEIERITHFHKLILLMNVDWEAHQKEVEVVRNFGLKLGIRPGAIDQILLRTQQYENRVIPAEELIQIFQTYYN</sequence>
<organism evidence="1 2">
    <name type="scientific">Pukyongia salina</name>
    <dbReference type="NCBI Taxonomy" id="2094025"/>
    <lineage>
        <taxon>Bacteria</taxon>
        <taxon>Pseudomonadati</taxon>
        <taxon>Bacteroidota</taxon>
        <taxon>Flavobacteriia</taxon>
        <taxon>Flavobacteriales</taxon>
        <taxon>Flavobacteriaceae</taxon>
        <taxon>Pukyongia</taxon>
    </lineage>
</organism>
<reference evidence="1 2" key="1">
    <citation type="submission" date="2018-02" db="EMBL/GenBank/DDBJ databases">
        <title>Genomic analysis of the strain RR4-38 isolated from a seawater recirculating aquaculture system.</title>
        <authorList>
            <person name="Kim Y.-S."/>
            <person name="Jang Y.H."/>
            <person name="Kim K.-H."/>
        </authorList>
    </citation>
    <scope>NUCLEOTIDE SEQUENCE [LARGE SCALE GENOMIC DNA]</scope>
    <source>
        <strain evidence="1 2">RR4-38</strain>
    </source>
</reference>
<dbReference type="Proteomes" id="UP000238442">
    <property type="component" value="Chromosome"/>
</dbReference>
<proteinExistence type="predicted"/>
<evidence type="ECO:0008006" key="3">
    <source>
        <dbReference type="Google" id="ProtNLM"/>
    </source>
</evidence>